<dbReference type="Gene3D" id="1.10.10.10">
    <property type="entry name" value="Winged helix-like DNA-binding domain superfamily/Winged helix DNA-binding domain"/>
    <property type="match status" value="1"/>
</dbReference>
<sequence length="114" mass="12827">MSGRSGSSHPAQRRYPPESKERAVRMVRESTEQSGESFGVITRVARQLGIGSESLRNWVRQAEIDGGQRPGTSTDEAKRIAELEHEVRELRRANEILKAASAFFARELDPRPPR</sequence>
<dbReference type="Proteomes" id="UP001596514">
    <property type="component" value="Unassembled WGS sequence"/>
</dbReference>
<protein>
    <submittedName>
        <fullName evidence="3">Transposase</fullName>
    </submittedName>
</protein>
<feature type="region of interest" description="Disordered" evidence="2">
    <location>
        <begin position="1"/>
        <end position="36"/>
    </location>
</feature>
<dbReference type="InterPro" id="IPR036388">
    <property type="entry name" value="WH-like_DNA-bd_sf"/>
</dbReference>
<feature type="compositionally biased region" description="Polar residues" evidence="2">
    <location>
        <begin position="1"/>
        <end position="10"/>
    </location>
</feature>
<name>A0ABW2SV89_9ACTN</name>
<feature type="coiled-coil region" evidence="1">
    <location>
        <begin position="73"/>
        <end position="100"/>
    </location>
</feature>
<dbReference type="SUPFAM" id="SSF46689">
    <property type="entry name" value="Homeodomain-like"/>
    <property type="match status" value="1"/>
</dbReference>
<feature type="compositionally biased region" description="Basic and acidic residues" evidence="2">
    <location>
        <begin position="15"/>
        <end position="31"/>
    </location>
</feature>
<evidence type="ECO:0000313" key="4">
    <source>
        <dbReference type="Proteomes" id="UP001596514"/>
    </source>
</evidence>
<evidence type="ECO:0000313" key="3">
    <source>
        <dbReference type="EMBL" id="MFC7600179.1"/>
    </source>
</evidence>
<proteinExistence type="predicted"/>
<evidence type="ECO:0000256" key="1">
    <source>
        <dbReference type="SAM" id="Coils"/>
    </source>
</evidence>
<dbReference type="Pfam" id="PF01527">
    <property type="entry name" value="HTH_Tnp_1"/>
    <property type="match status" value="1"/>
</dbReference>
<organism evidence="3 4">
    <name type="scientific">Streptosporangium amethystogenes subsp. fukuiense</name>
    <dbReference type="NCBI Taxonomy" id="698418"/>
    <lineage>
        <taxon>Bacteria</taxon>
        <taxon>Bacillati</taxon>
        <taxon>Actinomycetota</taxon>
        <taxon>Actinomycetes</taxon>
        <taxon>Streptosporangiales</taxon>
        <taxon>Streptosporangiaceae</taxon>
        <taxon>Streptosporangium</taxon>
    </lineage>
</organism>
<dbReference type="InterPro" id="IPR002514">
    <property type="entry name" value="Transposase_8"/>
</dbReference>
<evidence type="ECO:0000256" key="2">
    <source>
        <dbReference type="SAM" id="MobiDB-lite"/>
    </source>
</evidence>
<reference evidence="4" key="1">
    <citation type="journal article" date="2019" name="Int. J. Syst. Evol. Microbiol.">
        <title>The Global Catalogue of Microorganisms (GCM) 10K type strain sequencing project: providing services to taxonomists for standard genome sequencing and annotation.</title>
        <authorList>
            <consortium name="The Broad Institute Genomics Platform"/>
            <consortium name="The Broad Institute Genome Sequencing Center for Infectious Disease"/>
            <person name="Wu L."/>
            <person name="Ma J."/>
        </authorList>
    </citation>
    <scope>NUCLEOTIDE SEQUENCE [LARGE SCALE GENOMIC DNA]</scope>
    <source>
        <strain evidence="4">JCM 10083</strain>
    </source>
</reference>
<comment type="caution">
    <text evidence="3">The sequence shown here is derived from an EMBL/GenBank/DDBJ whole genome shotgun (WGS) entry which is preliminary data.</text>
</comment>
<dbReference type="EMBL" id="JBHTEE010000001">
    <property type="protein sequence ID" value="MFC7600179.1"/>
    <property type="molecule type" value="Genomic_DNA"/>
</dbReference>
<keyword evidence="1" id="KW-0175">Coiled coil</keyword>
<dbReference type="RefSeq" id="WP_343971259.1">
    <property type="nucleotide sequence ID" value="NZ_BAAAGK010000088.1"/>
</dbReference>
<gene>
    <name evidence="3" type="ORF">ACFQVD_08680</name>
</gene>
<dbReference type="InterPro" id="IPR009057">
    <property type="entry name" value="Homeodomain-like_sf"/>
</dbReference>
<accession>A0ABW2SV89</accession>
<keyword evidence="4" id="KW-1185">Reference proteome</keyword>